<reference evidence="2 3" key="1">
    <citation type="journal article" date="2018" name="Nat. Biotechnol.">
        <title>A standardized bacterial taxonomy based on genome phylogeny substantially revises the tree of life.</title>
        <authorList>
            <person name="Parks D.H."/>
            <person name="Chuvochina M."/>
            <person name="Waite D.W."/>
            <person name="Rinke C."/>
            <person name="Skarshewski A."/>
            <person name="Chaumeil P.A."/>
            <person name="Hugenholtz P."/>
        </authorList>
    </citation>
    <scope>NUCLEOTIDE SEQUENCE [LARGE SCALE GENOMIC DNA]</scope>
    <source>
        <strain evidence="2">UBA11728</strain>
    </source>
</reference>
<dbReference type="Proteomes" id="UP000262969">
    <property type="component" value="Unassembled WGS sequence"/>
</dbReference>
<proteinExistence type="predicted"/>
<comment type="caution">
    <text evidence="2">The sequence shown here is derived from an EMBL/GenBank/DDBJ whole genome shotgun (WGS) entry which is preliminary data.</text>
</comment>
<accession>A0A3D2X3W7</accession>
<feature type="region of interest" description="Disordered" evidence="1">
    <location>
        <begin position="83"/>
        <end position="107"/>
    </location>
</feature>
<evidence type="ECO:0000313" key="3">
    <source>
        <dbReference type="Proteomes" id="UP000262969"/>
    </source>
</evidence>
<gene>
    <name evidence="2" type="ORF">DHW61_05350</name>
</gene>
<dbReference type="EMBL" id="DPVV01000184">
    <property type="protein sequence ID" value="HCL01831.1"/>
    <property type="molecule type" value="Genomic_DNA"/>
</dbReference>
<sequence length="140" mass="15696">MKAKTRVSVILVMLVCFFAMLVITDTTCYSIGTTYDDDSQIAETNTSDDEANQLELAKSKEDEFANMDKIELFSLEAEDNSSDDLIASNDTKETSKRNETKSNSALDSNVTLKKDLEQKVVKDNLEQKAIQENLEQKAIQ</sequence>
<name>A0A3D2X3W7_9FIRM</name>
<dbReference type="AlphaFoldDB" id="A0A3D2X3W7"/>
<evidence type="ECO:0000256" key="1">
    <source>
        <dbReference type="SAM" id="MobiDB-lite"/>
    </source>
</evidence>
<protein>
    <submittedName>
        <fullName evidence="2">Uncharacterized protein</fullName>
    </submittedName>
</protein>
<organism evidence="2 3">
    <name type="scientific">Lachnoclostridium phytofermentans</name>
    <dbReference type="NCBI Taxonomy" id="66219"/>
    <lineage>
        <taxon>Bacteria</taxon>
        <taxon>Bacillati</taxon>
        <taxon>Bacillota</taxon>
        <taxon>Clostridia</taxon>
        <taxon>Lachnospirales</taxon>
        <taxon>Lachnospiraceae</taxon>
    </lineage>
</organism>
<feature type="non-terminal residue" evidence="2">
    <location>
        <position position="140"/>
    </location>
</feature>
<evidence type="ECO:0000313" key="2">
    <source>
        <dbReference type="EMBL" id="HCL01831.1"/>
    </source>
</evidence>
<feature type="compositionally biased region" description="Basic and acidic residues" evidence="1">
    <location>
        <begin position="90"/>
        <end position="100"/>
    </location>
</feature>